<evidence type="ECO:0000313" key="5">
    <source>
        <dbReference type="EMBL" id="KAK2963128.1"/>
    </source>
</evidence>
<keyword evidence="2 5" id="KW-0689">Ribosomal protein</keyword>
<dbReference type="GO" id="GO:0005840">
    <property type="term" value="C:ribosome"/>
    <property type="evidence" value="ECO:0007669"/>
    <property type="project" value="UniProtKB-KW"/>
</dbReference>
<dbReference type="HAMAP" id="MF_01476">
    <property type="entry name" value="Ribosomal_L44e"/>
    <property type="match status" value="1"/>
</dbReference>
<gene>
    <name evidence="5" type="ORF">BLNAU_1661</name>
</gene>
<evidence type="ECO:0000256" key="2">
    <source>
        <dbReference type="ARBA" id="ARBA00022980"/>
    </source>
</evidence>
<evidence type="ECO:0000313" key="6">
    <source>
        <dbReference type="Proteomes" id="UP001281761"/>
    </source>
</evidence>
<organism evidence="5 6">
    <name type="scientific">Blattamonas nauphoetae</name>
    <dbReference type="NCBI Taxonomy" id="2049346"/>
    <lineage>
        <taxon>Eukaryota</taxon>
        <taxon>Metamonada</taxon>
        <taxon>Preaxostyla</taxon>
        <taxon>Oxymonadida</taxon>
        <taxon>Blattamonas</taxon>
    </lineage>
</organism>
<protein>
    <submittedName>
        <fullName evidence="5">60S ribosomal protein L36a</fullName>
    </submittedName>
</protein>
<accession>A0ABQ9YHD1</accession>
<dbReference type="InterPro" id="IPR000552">
    <property type="entry name" value="Ribosomal_eL44"/>
</dbReference>
<name>A0ABQ9YHD1_9EUKA</name>
<dbReference type="PANTHER" id="PTHR10369">
    <property type="entry name" value="60S RIBOSOMAL PROTEIN L36A/L44"/>
    <property type="match status" value="1"/>
</dbReference>
<dbReference type="EMBL" id="JARBJD010000007">
    <property type="protein sequence ID" value="KAK2963128.1"/>
    <property type="molecule type" value="Genomic_DNA"/>
</dbReference>
<feature type="region of interest" description="Disordered" evidence="4">
    <location>
        <begin position="34"/>
        <end position="56"/>
    </location>
</feature>
<dbReference type="Proteomes" id="UP001281761">
    <property type="component" value="Unassembled WGS sequence"/>
</dbReference>
<dbReference type="Pfam" id="PF00935">
    <property type="entry name" value="Ribosomal_L44"/>
    <property type="match status" value="1"/>
</dbReference>
<reference evidence="5 6" key="1">
    <citation type="journal article" date="2022" name="bioRxiv">
        <title>Genomics of Preaxostyla Flagellates Illuminates Evolutionary Transitions and the Path Towards Mitochondrial Loss.</title>
        <authorList>
            <person name="Novak L.V.F."/>
            <person name="Treitli S.C."/>
            <person name="Pyrih J."/>
            <person name="Halakuc P."/>
            <person name="Pipaliya S.V."/>
            <person name="Vacek V."/>
            <person name="Brzon O."/>
            <person name="Soukal P."/>
            <person name="Eme L."/>
            <person name="Dacks J.B."/>
            <person name="Karnkowska A."/>
            <person name="Elias M."/>
            <person name="Hampl V."/>
        </authorList>
    </citation>
    <scope>NUCLEOTIDE SEQUENCE [LARGE SCALE GENOMIC DNA]</scope>
    <source>
        <strain evidence="5">NAU3</strain>
        <tissue evidence="5">Gut</tissue>
    </source>
</reference>
<keyword evidence="6" id="KW-1185">Reference proteome</keyword>
<dbReference type="InterPro" id="IPR053708">
    <property type="entry name" value="Ribosomal_LSU_eL42"/>
</dbReference>
<comment type="similarity">
    <text evidence="1">Belongs to the eukaryotic ribosomal protein eL42 family.</text>
</comment>
<evidence type="ECO:0000256" key="3">
    <source>
        <dbReference type="ARBA" id="ARBA00023274"/>
    </source>
</evidence>
<comment type="caution">
    <text evidence="5">The sequence shown here is derived from an EMBL/GenBank/DDBJ whole genome shotgun (WGS) entry which is preliminary data.</text>
</comment>
<feature type="compositionally biased region" description="Basic residues" evidence="4">
    <location>
        <begin position="37"/>
        <end position="46"/>
    </location>
</feature>
<dbReference type="Gene3D" id="3.10.450.80">
    <property type="match status" value="1"/>
</dbReference>
<proteinExistence type="inferred from homology"/>
<evidence type="ECO:0000256" key="1">
    <source>
        <dbReference type="ARBA" id="ARBA00009364"/>
    </source>
</evidence>
<dbReference type="SUPFAM" id="SSF57829">
    <property type="entry name" value="Zn-binding ribosomal proteins"/>
    <property type="match status" value="1"/>
</dbReference>
<evidence type="ECO:0000256" key="4">
    <source>
        <dbReference type="SAM" id="MobiDB-lite"/>
    </source>
</evidence>
<sequence>MVNIPRKMKTYCAKLNKHTVHKVSQYKKGKVSEFKKGQRRYNRKQKGFGGQTKPILHKKAKTTKKVVLVLECSESKARHIKVLKRCKKFELGAEKKGKRGQQIYG</sequence>
<dbReference type="InterPro" id="IPR011332">
    <property type="entry name" value="Ribosomal_zn-bd"/>
</dbReference>
<keyword evidence="3" id="KW-0687">Ribonucleoprotein</keyword>